<dbReference type="EMBL" id="CP093362">
    <property type="protein sequence ID" value="UQS84572.1"/>
    <property type="molecule type" value="Genomic_DNA"/>
</dbReference>
<evidence type="ECO:0000313" key="2">
    <source>
        <dbReference type="Proteomes" id="UP000831859"/>
    </source>
</evidence>
<evidence type="ECO:0008006" key="3">
    <source>
        <dbReference type="Google" id="ProtNLM"/>
    </source>
</evidence>
<dbReference type="RefSeq" id="WP_249510558.1">
    <property type="nucleotide sequence ID" value="NZ_CP093362.1"/>
</dbReference>
<evidence type="ECO:0000313" key="1">
    <source>
        <dbReference type="EMBL" id="UQS84572.1"/>
    </source>
</evidence>
<gene>
    <name evidence="1" type="ORF">MOO46_04795</name>
</gene>
<reference evidence="1 2" key="1">
    <citation type="journal article" date="2022" name="Int. J. Syst. Evol. Microbiol.">
        <title>Apilactobacillus apisilvae sp. nov., Nicolia spurrieriana gen. nov. sp. nov., Bombilactobacillus folatiphilus sp. nov. and Bombilactobacillus thymidiniphilus sp. nov., four new lactic acid bacterial isolates from stingless bees Tetragonula carbonaria and Austroplebeia australis.</title>
        <authorList>
            <person name="Oliphant S.A."/>
            <person name="Watson-Haigh N.S."/>
            <person name="Sumby K.M."/>
            <person name="Gardner J."/>
            <person name="Groom S."/>
            <person name="Jiranek V."/>
        </authorList>
    </citation>
    <scope>NUCLEOTIDE SEQUENCE [LARGE SCALE GENOMIC DNA]</scope>
    <source>
        <strain evidence="1 2">SG5_A10</strain>
    </source>
</reference>
<keyword evidence="2" id="KW-1185">Reference proteome</keyword>
<name>A0ABY4PG79_9LACO</name>
<dbReference type="Proteomes" id="UP000831859">
    <property type="component" value="Chromosome"/>
</dbReference>
<organism evidence="1 2">
    <name type="scientific">Apilactobacillus apisilvae</name>
    <dbReference type="NCBI Taxonomy" id="2923364"/>
    <lineage>
        <taxon>Bacteria</taxon>
        <taxon>Bacillati</taxon>
        <taxon>Bacillota</taxon>
        <taxon>Bacilli</taxon>
        <taxon>Lactobacillales</taxon>
        <taxon>Lactobacillaceae</taxon>
        <taxon>Apilactobacillus</taxon>
    </lineage>
</organism>
<accession>A0ABY4PG79</accession>
<proteinExistence type="predicted"/>
<protein>
    <recommendedName>
        <fullName evidence="3">WxL domain-containing protein</fullName>
    </recommendedName>
</protein>
<sequence length="186" mass="20873">MINLKVMFILFICIMDLFGVDGLKKDEAKAESKASYAYINIGNKNYTQDGGYLKFNKIPKLSFDNVTSEDRTLEQFSINEDSANYDNNINISDNRQLSNKSGYNVSVSLGKFSQFDNNGNIENKNNDFKLKLDGLKISTNENSKNISQNSKIKNVILEASDKVDPGQYVGELNWTLSPTISNANEI</sequence>